<protein>
    <submittedName>
        <fullName evidence="2">Uncharacterized protein</fullName>
    </submittedName>
</protein>
<evidence type="ECO:0000313" key="2">
    <source>
        <dbReference type="EMBL" id="CAI4215084.1"/>
    </source>
</evidence>
<comment type="caution">
    <text evidence="2">The sequence shown here is derived from an EMBL/GenBank/DDBJ whole genome shotgun (WGS) entry which is preliminary data.</text>
</comment>
<accession>A0A9P1H4B6</accession>
<keyword evidence="3" id="KW-1185">Reference proteome</keyword>
<feature type="compositionally biased region" description="Basic and acidic residues" evidence="1">
    <location>
        <begin position="49"/>
        <end position="59"/>
    </location>
</feature>
<name>A0A9P1H4B6_9PEZI</name>
<evidence type="ECO:0000313" key="3">
    <source>
        <dbReference type="Proteomes" id="UP000838763"/>
    </source>
</evidence>
<dbReference type="EMBL" id="CALLCH030000012">
    <property type="protein sequence ID" value="CAI4215084.1"/>
    <property type="molecule type" value="Genomic_DNA"/>
</dbReference>
<feature type="region of interest" description="Disordered" evidence="1">
    <location>
        <begin position="1"/>
        <end position="68"/>
    </location>
</feature>
<feature type="compositionally biased region" description="Low complexity" evidence="1">
    <location>
        <begin position="20"/>
        <end position="38"/>
    </location>
</feature>
<dbReference type="Proteomes" id="UP000838763">
    <property type="component" value="Unassembled WGS sequence"/>
</dbReference>
<feature type="compositionally biased region" description="Basic and acidic residues" evidence="1">
    <location>
        <begin position="1"/>
        <end position="11"/>
    </location>
</feature>
<dbReference type="AlphaFoldDB" id="A0A9P1H4B6"/>
<reference evidence="2" key="1">
    <citation type="submission" date="2022-11" db="EMBL/GenBank/DDBJ databases">
        <authorList>
            <person name="Scott C."/>
            <person name="Bruce N."/>
        </authorList>
    </citation>
    <scope>NUCLEOTIDE SEQUENCE</scope>
</reference>
<evidence type="ECO:0000256" key="1">
    <source>
        <dbReference type="SAM" id="MobiDB-lite"/>
    </source>
</evidence>
<organism evidence="2 3">
    <name type="scientific">Parascedosporium putredinis</name>
    <dbReference type="NCBI Taxonomy" id="1442378"/>
    <lineage>
        <taxon>Eukaryota</taxon>
        <taxon>Fungi</taxon>
        <taxon>Dikarya</taxon>
        <taxon>Ascomycota</taxon>
        <taxon>Pezizomycotina</taxon>
        <taxon>Sordariomycetes</taxon>
        <taxon>Hypocreomycetidae</taxon>
        <taxon>Microascales</taxon>
        <taxon>Microascaceae</taxon>
        <taxon>Parascedosporium</taxon>
    </lineage>
</organism>
<proteinExistence type="predicted"/>
<gene>
    <name evidence="2" type="ORF">PPNO1_LOCUS4804</name>
</gene>
<sequence length="98" mass="10315">MKEGRNQKGDDSPISFHQNSSGLDGLALDSSAAGLPLSTGTKQPVEPESGIKGKVDGREASQIGSEPDLVHPLATAFESIHRLLLIASTRDFGFSRPS</sequence>